<evidence type="ECO:0000256" key="2">
    <source>
        <dbReference type="SAM" id="SignalP"/>
    </source>
</evidence>
<sequence>MRLVVFSALILGIVALSGCSHTTSIQSVDLNGYWHDELFNPVPDVPSPEQVFALPPKAKSELLQSYNRANMGSGNSISAHDWLSQQLRADKGGFQYYDNYTRVAEVTYKERQGNCMSLVVLSSAMADILNVPVEIYEVQVEPVWDKQGEFYLLNGHVNIKLMPPELMNTAYVRTGAIQVDFLPERAMRGYAKKKINRQTLLAMFYNNLAAEALIEKQQDKAYALIKQSLLQKPDFPPALNTLAILYRYRGHEDWAEDAYRLALKYTPEDLTTLYNLALLLGEQERLEEWAEIHKVLELARIRNPYYYYDMAQQAFSDHEYQQALTWYLRAVEKADYRHEFYFGLSKAYWATGNERKARQSLEKALALSRDGDRQRYQSKLNAMEHH</sequence>
<name>A0A974XJC1_9GAMM</name>
<dbReference type="AlphaFoldDB" id="A0A974XJC1"/>
<evidence type="ECO:0008006" key="5">
    <source>
        <dbReference type="Google" id="ProtNLM"/>
    </source>
</evidence>
<dbReference type="Pfam" id="PF13181">
    <property type="entry name" value="TPR_8"/>
    <property type="match status" value="1"/>
</dbReference>
<protein>
    <recommendedName>
        <fullName evidence="5">Tetratricopeptide repeat protein</fullName>
    </recommendedName>
</protein>
<keyword evidence="4" id="KW-1185">Reference proteome</keyword>
<dbReference type="Proteomes" id="UP000663281">
    <property type="component" value="Chromosome"/>
</dbReference>
<feature type="repeat" description="TPR" evidence="1">
    <location>
        <begin position="236"/>
        <end position="269"/>
    </location>
</feature>
<reference evidence="3 4" key="1">
    <citation type="submission" date="2021-03" db="EMBL/GenBank/DDBJ databases">
        <title>Novel species identification of genus Shewanella.</title>
        <authorList>
            <person name="Liu G."/>
            <person name="Zhang Q."/>
        </authorList>
    </citation>
    <scope>NUCLEOTIDE SEQUENCE [LARGE SCALE GENOMIC DNA]</scope>
    <source>
        <strain evidence="3 4">FJAT-53726</strain>
    </source>
</reference>
<dbReference type="SMART" id="SM00028">
    <property type="entry name" value="TPR"/>
    <property type="match status" value="4"/>
</dbReference>
<accession>A0A974XJC1</accession>
<evidence type="ECO:0000313" key="3">
    <source>
        <dbReference type="EMBL" id="QSX29434.1"/>
    </source>
</evidence>
<dbReference type="SUPFAM" id="SSF48452">
    <property type="entry name" value="TPR-like"/>
    <property type="match status" value="1"/>
</dbReference>
<dbReference type="PROSITE" id="PS50005">
    <property type="entry name" value="TPR"/>
    <property type="match status" value="1"/>
</dbReference>
<organism evidence="3 4">
    <name type="scientific">Shewanella cyperi</name>
    <dbReference type="NCBI Taxonomy" id="2814292"/>
    <lineage>
        <taxon>Bacteria</taxon>
        <taxon>Pseudomonadati</taxon>
        <taxon>Pseudomonadota</taxon>
        <taxon>Gammaproteobacteria</taxon>
        <taxon>Alteromonadales</taxon>
        <taxon>Shewanellaceae</taxon>
        <taxon>Shewanella</taxon>
    </lineage>
</organism>
<dbReference type="Gene3D" id="1.25.40.10">
    <property type="entry name" value="Tetratricopeptide repeat domain"/>
    <property type="match status" value="2"/>
</dbReference>
<evidence type="ECO:0000256" key="1">
    <source>
        <dbReference type="PROSITE-ProRule" id="PRU00339"/>
    </source>
</evidence>
<dbReference type="InterPro" id="IPR019734">
    <property type="entry name" value="TPR_rpt"/>
</dbReference>
<feature type="chain" id="PRO_5037722931" description="Tetratricopeptide repeat protein" evidence="2">
    <location>
        <begin position="23"/>
        <end position="386"/>
    </location>
</feature>
<dbReference type="KEGG" id="scyp:JYB88_14665"/>
<keyword evidence="1" id="KW-0802">TPR repeat</keyword>
<dbReference type="RefSeq" id="WP_207324592.1">
    <property type="nucleotide sequence ID" value="NZ_CP071504.1"/>
</dbReference>
<feature type="signal peptide" evidence="2">
    <location>
        <begin position="1"/>
        <end position="22"/>
    </location>
</feature>
<dbReference type="EMBL" id="CP071504">
    <property type="protein sequence ID" value="QSX29434.1"/>
    <property type="molecule type" value="Genomic_DNA"/>
</dbReference>
<proteinExistence type="predicted"/>
<gene>
    <name evidence="3" type="ORF">JYB88_14665</name>
</gene>
<dbReference type="InterPro" id="IPR011990">
    <property type="entry name" value="TPR-like_helical_dom_sf"/>
</dbReference>
<evidence type="ECO:0000313" key="4">
    <source>
        <dbReference type="Proteomes" id="UP000663281"/>
    </source>
</evidence>
<dbReference type="PROSITE" id="PS51257">
    <property type="entry name" value="PROKAR_LIPOPROTEIN"/>
    <property type="match status" value="1"/>
</dbReference>
<keyword evidence="2" id="KW-0732">Signal</keyword>